<evidence type="ECO:0000256" key="1">
    <source>
        <dbReference type="SAM" id="MobiDB-lite"/>
    </source>
</evidence>
<organism evidence="2 3">
    <name type="scientific">Streptomyces thermolilacinus SPC6</name>
    <dbReference type="NCBI Taxonomy" id="1306406"/>
    <lineage>
        <taxon>Bacteria</taxon>
        <taxon>Bacillati</taxon>
        <taxon>Actinomycetota</taxon>
        <taxon>Actinomycetes</taxon>
        <taxon>Kitasatosporales</taxon>
        <taxon>Streptomycetaceae</taxon>
        <taxon>Streptomyces</taxon>
    </lineage>
</organism>
<feature type="compositionally biased region" description="Gly residues" evidence="1">
    <location>
        <begin position="201"/>
        <end position="216"/>
    </location>
</feature>
<reference evidence="2 3" key="1">
    <citation type="journal article" date="2013" name="Genome Announc.">
        <title>Genome Sequence of Streptomyces violaceusniger Strain SPC6, a Halotolerant Streptomycete That Exhibits Rapid Growth and Development.</title>
        <authorList>
            <person name="Chen X."/>
            <person name="Zhang B."/>
            <person name="Zhang W."/>
            <person name="Wu X."/>
            <person name="Zhang M."/>
            <person name="Chen T."/>
            <person name="Liu G."/>
            <person name="Dyson P."/>
        </authorList>
    </citation>
    <scope>NUCLEOTIDE SEQUENCE [LARGE SCALE GENOMIC DNA]</scope>
    <source>
        <strain evidence="2 3">SPC6</strain>
    </source>
</reference>
<dbReference type="AlphaFoldDB" id="A0A1D3DLQ0"/>
<proteinExistence type="predicted"/>
<evidence type="ECO:0000313" key="3">
    <source>
        <dbReference type="Proteomes" id="UP000095329"/>
    </source>
</evidence>
<gene>
    <name evidence="2" type="ORF">J116_000920</name>
</gene>
<dbReference type="STRING" id="1306406.J116_000920"/>
<evidence type="ECO:0000313" key="2">
    <source>
        <dbReference type="EMBL" id="OEJ93255.1"/>
    </source>
</evidence>
<feature type="region of interest" description="Disordered" evidence="1">
    <location>
        <begin position="95"/>
        <end position="227"/>
    </location>
</feature>
<sequence length="227" mass="22183">MIVDLGGGSVETVRGCGGDVPFTGPEQGDSGLPGRFAPSGFAMPWEGYRPMPVPKVLGVRPQTVTAVVSAPTVRRPGERGSARALGASNAGVAAALAGGSGVPPFPGRDGPDGRAAQDAVGNDAVAGASSRLVPAGQETAAGRESPGAKGSPDGQASPVRQQSPAGRESSAKQEKAAEQAAKQETAARQEVSAAPEEAGGPERGAQGGGGVKGSGGPDPEATPSSRC</sequence>
<comment type="caution">
    <text evidence="2">The sequence shown here is derived from an EMBL/GenBank/DDBJ whole genome shotgun (WGS) entry which is preliminary data.</text>
</comment>
<protein>
    <submittedName>
        <fullName evidence="2">Uncharacterized protein</fullName>
    </submittedName>
</protein>
<name>A0A1D3DLQ0_9ACTN</name>
<dbReference type="Proteomes" id="UP000095329">
    <property type="component" value="Unassembled WGS sequence"/>
</dbReference>
<dbReference type="EMBL" id="ASHX02000001">
    <property type="protein sequence ID" value="OEJ93255.1"/>
    <property type="molecule type" value="Genomic_DNA"/>
</dbReference>
<keyword evidence="3" id="KW-1185">Reference proteome</keyword>
<accession>A0A1D3DLQ0</accession>